<name>L1MMB3_9CORY</name>
<dbReference type="AlphaFoldDB" id="L1MMB3"/>
<sequence length="42" mass="4687">MAVLSLRWLGLRVNAAGVTQKIYPYRRHAGSDIRSITCTIPT</sequence>
<dbReference type="Proteomes" id="UP000010445">
    <property type="component" value="Unassembled WGS sequence"/>
</dbReference>
<dbReference type="PATRIC" id="fig|1035195.3.peg.333"/>
<evidence type="ECO:0000313" key="2">
    <source>
        <dbReference type="Proteomes" id="UP000010445"/>
    </source>
</evidence>
<dbReference type="HOGENOM" id="CLU_3250120_0_0_11"/>
<reference evidence="1 2" key="1">
    <citation type="submission" date="2012-05" db="EMBL/GenBank/DDBJ databases">
        <authorList>
            <person name="Weinstock G."/>
            <person name="Sodergren E."/>
            <person name="Lobos E.A."/>
            <person name="Fulton L."/>
            <person name="Fulton R."/>
            <person name="Courtney L."/>
            <person name="Fronick C."/>
            <person name="O'Laughlin M."/>
            <person name="Godfrey J."/>
            <person name="Wilson R.M."/>
            <person name="Miner T."/>
            <person name="Farmer C."/>
            <person name="Delehaunty K."/>
            <person name="Cordes M."/>
            <person name="Minx P."/>
            <person name="Tomlinson C."/>
            <person name="Chen J."/>
            <person name="Wollam A."/>
            <person name="Pepin K.H."/>
            <person name="Bhonagiri V."/>
            <person name="Zhang X."/>
            <person name="Suruliraj S."/>
            <person name="Warren W."/>
            <person name="Mitreva M."/>
            <person name="Mardis E.R."/>
            <person name="Wilson R.K."/>
        </authorList>
    </citation>
    <scope>NUCLEOTIDE SEQUENCE [LARGE SCALE GENOMIC DNA]</scope>
    <source>
        <strain evidence="1 2">F0235</strain>
    </source>
</reference>
<protein>
    <submittedName>
        <fullName evidence="1">Uncharacterized protein</fullName>
    </submittedName>
</protein>
<organism evidence="1 2">
    <name type="scientific">Corynebacterium durum F0235</name>
    <dbReference type="NCBI Taxonomy" id="1035195"/>
    <lineage>
        <taxon>Bacteria</taxon>
        <taxon>Bacillati</taxon>
        <taxon>Actinomycetota</taxon>
        <taxon>Actinomycetes</taxon>
        <taxon>Mycobacteriales</taxon>
        <taxon>Corynebacteriaceae</taxon>
        <taxon>Corynebacterium</taxon>
    </lineage>
</organism>
<dbReference type="EMBL" id="AMEM01000007">
    <property type="protein sequence ID" value="EKX92076.1"/>
    <property type="molecule type" value="Genomic_DNA"/>
</dbReference>
<proteinExistence type="predicted"/>
<comment type="caution">
    <text evidence="1">The sequence shown here is derived from an EMBL/GenBank/DDBJ whole genome shotgun (WGS) entry which is preliminary data.</text>
</comment>
<gene>
    <name evidence="1" type="ORF">HMPREF9997_00361</name>
</gene>
<evidence type="ECO:0000313" key="1">
    <source>
        <dbReference type="EMBL" id="EKX92076.1"/>
    </source>
</evidence>
<keyword evidence="2" id="KW-1185">Reference proteome</keyword>
<accession>L1MMB3</accession>